<comment type="catalytic activity">
    <reaction evidence="2">
        <text>2 GTP = 3',3'-c-di-GMP + 2 diphosphate</text>
        <dbReference type="Rhea" id="RHEA:24898"/>
        <dbReference type="ChEBI" id="CHEBI:33019"/>
        <dbReference type="ChEBI" id="CHEBI:37565"/>
        <dbReference type="ChEBI" id="CHEBI:58805"/>
        <dbReference type="EC" id="2.7.7.65"/>
    </reaction>
</comment>
<sequence length="340" mass="37197">MTGVFAQSRASQKMGNHMTTEFETDHQGEMAKMFEQRVEAILKLGIEQFGLPVGIFSAIGEQTYEIRQVFHPENALTPGMEFDLDETFCSQVISASKVFAFHDVSESELGSHPAGEKFGFAAYLGAPIVVEGECIGTLAFGSPVPVKAFTKHDIDLVQLFADSIGQAVAHIHDRKALDQARKDIELSANTDPLTGLYNRHYMEGILRTELERSNRYGNAVVIGIVYFDNLKNLNENFGYDAGDAALKLFAKVASGMKRETDVIARWSDKEFIILMPETGAAGALNYLQRLTERVGAEDFEAGSAHPKLTLSIGLGIAEAGDTLDKLVSRASIAMHQSKQS</sequence>
<keyword evidence="5" id="KW-1185">Reference proteome</keyword>
<dbReference type="EC" id="2.7.7.65" evidence="1"/>
<organism evidence="4 5">
    <name type="scientific">Thalassospira indica</name>
    <dbReference type="NCBI Taxonomy" id="1891279"/>
    <lineage>
        <taxon>Bacteria</taxon>
        <taxon>Pseudomonadati</taxon>
        <taxon>Pseudomonadota</taxon>
        <taxon>Alphaproteobacteria</taxon>
        <taxon>Rhodospirillales</taxon>
        <taxon>Thalassospiraceae</taxon>
        <taxon>Thalassospira</taxon>
    </lineage>
</organism>
<dbReference type="InterPro" id="IPR029016">
    <property type="entry name" value="GAF-like_dom_sf"/>
</dbReference>
<gene>
    <name evidence="4" type="ORF">DY252_04365</name>
</gene>
<dbReference type="PANTHER" id="PTHR45138:SF9">
    <property type="entry name" value="DIGUANYLATE CYCLASE DGCM-RELATED"/>
    <property type="match status" value="1"/>
</dbReference>
<evidence type="ECO:0000313" key="5">
    <source>
        <dbReference type="Proteomes" id="UP000256971"/>
    </source>
</evidence>
<evidence type="ECO:0000313" key="4">
    <source>
        <dbReference type="EMBL" id="AXO13530.1"/>
    </source>
</evidence>
<proteinExistence type="predicted"/>
<dbReference type="Gene3D" id="3.30.450.40">
    <property type="match status" value="1"/>
</dbReference>
<dbReference type="Pfam" id="PF01590">
    <property type="entry name" value="GAF"/>
    <property type="match status" value="1"/>
</dbReference>
<dbReference type="InterPro" id="IPR029787">
    <property type="entry name" value="Nucleotide_cyclase"/>
</dbReference>
<dbReference type="Pfam" id="PF00990">
    <property type="entry name" value="GGDEF"/>
    <property type="match status" value="1"/>
</dbReference>
<feature type="domain" description="GGDEF" evidence="3">
    <location>
        <begin position="218"/>
        <end position="340"/>
    </location>
</feature>
<dbReference type="PROSITE" id="PS50887">
    <property type="entry name" value="GGDEF"/>
    <property type="match status" value="1"/>
</dbReference>
<dbReference type="PANTHER" id="PTHR45138">
    <property type="entry name" value="REGULATORY COMPONENTS OF SENSORY TRANSDUCTION SYSTEM"/>
    <property type="match status" value="1"/>
</dbReference>
<dbReference type="InterPro" id="IPR050469">
    <property type="entry name" value="Diguanylate_Cyclase"/>
</dbReference>
<dbReference type="SUPFAM" id="SSF55073">
    <property type="entry name" value="Nucleotide cyclase"/>
    <property type="match status" value="1"/>
</dbReference>
<dbReference type="NCBIfam" id="TIGR00254">
    <property type="entry name" value="GGDEF"/>
    <property type="match status" value="1"/>
</dbReference>
<dbReference type="Proteomes" id="UP000256971">
    <property type="component" value="Chromosome"/>
</dbReference>
<evidence type="ECO:0000259" key="3">
    <source>
        <dbReference type="PROSITE" id="PS50887"/>
    </source>
</evidence>
<dbReference type="InterPro" id="IPR003018">
    <property type="entry name" value="GAF"/>
</dbReference>
<protein>
    <recommendedName>
        <fullName evidence="1">diguanylate cyclase</fullName>
        <ecNumber evidence="1">2.7.7.65</ecNumber>
    </recommendedName>
</protein>
<evidence type="ECO:0000256" key="2">
    <source>
        <dbReference type="ARBA" id="ARBA00034247"/>
    </source>
</evidence>
<dbReference type="InterPro" id="IPR043128">
    <property type="entry name" value="Rev_trsase/Diguanyl_cyclase"/>
</dbReference>
<dbReference type="SMART" id="SM00267">
    <property type="entry name" value="GGDEF"/>
    <property type="match status" value="1"/>
</dbReference>
<dbReference type="InterPro" id="IPR000160">
    <property type="entry name" value="GGDEF_dom"/>
</dbReference>
<dbReference type="CDD" id="cd01949">
    <property type="entry name" value="GGDEF"/>
    <property type="match status" value="1"/>
</dbReference>
<evidence type="ECO:0000256" key="1">
    <source>
        <dbReference type="ARBA" id="ARBA00012528"/>
    </source>
</evidence>
<dbReference type="EMBL" id="CP031555">
    <property type="protein sequence ID" value="AXO13530.1"/>
    <property type="molecule type" value="Genomic_DNA"/>
</dbReference>
<name>A0ABN5NCH0_9PROT</name>
<dbReference type="SUPFAM" id="SSF55781">
    <property type="entry name" value="GAF domain-like"/>
    <property type="match status" value="1"/>
</dbReference>
<reference evidence="4 5" key="1">
    <citation type="submission" date="2018-08" db="EMBL/GenBank/DDBJ databases">
        <title>Complete genome sequence of type strain Thalassospira indica MCCC 1A01103T, isolated from isolated from deep seawater of the Indian Ocean.</title>
        <authorList>
            <person name="Liu Y."/>
        </authorList>
    </citation>
    <scope>NUCLEOTIDE SEQUENCE [LARGE SCALE GENOMIC DNA]</scope>
    <source>
        <strain evidence="4 5">PB8BT</strain>
    </source>
</reference>
<dbReference type="SMART" id="SM00065">
    <property type="entry name" value="GAF"/>
    <property type="match status" value="1"/>
</dbReference>
<accession>A0ABN5NCH0</accession>
<dbReference type="Gene3D" id="3.30.70.270">
    <property type="match status" value="1"/>
</dbReference>